<dbReference type="Gene3D" id="3.30.1330.80">
    <property type="entry name" value="Hypothetical protein, similar to alpha- acetolactate decarboxylase, domain 2"/>
    <property type="match status" value="2"/>
</dbReference>
<dbReference type="OrthoDB" id="8612680at2"/>
<dbReference type="Proteomes" id="UP000245021">
    <property type="component" value="Unassembled WGS sequence"/>
</dbReference>
<comment type="catalytic activity">
    <reaction evidence="1 9">
        <text>(2S)-2-acetolactate + H(+) = (R)-acetoin + CO2</text>
        <dbReference type="Rhea" id="RHEA:21580"/>
        <dbReference type="ChEBI" id="CHEBI:15378"/>
        <dbReference type="ChEBI" id="CHEBI:15686"/>
        <dbReference type="ChEBI" id="CHEBI:16526"/>
        <dbReference type="ChEBI" id="CHEBI:58476"/>
        <dbReference type="EC" id="4.1.1.5"/>
    </reaction>
</comment>
<dbReference type="EMBL" id="BFFO01000007">
    <property type="protein sequence ID" value="GBG97086.1"/>
    <property type="molecule type" value="Genomic_DNA"/>
</dbReference>
<evidence type="ECO:0000256" key="9">
    <source>
        <dbReference type="PIRNR" id="PIRNR001332"/>
    </source>
</evidence>
<evidence type="ECO:0000256" key="6">
    <source>
        <dbReference type="ARBA" id="ARBA00022793"/>
    </source>
</evidence>
<dbReference type="GO" id="GO:0047605">
    <property type="term" value="F:acetolactate decarboxylase activity"/>
    <property type="evidence" value="ECO:0007669"/>
    <property type="project" value="UniProtKB-UniRule"/>
</dbReference>
<comment type="caution">
    <text evidence="10">The sequence shown here is derived from an EMBL/GenBank/DDBJ whole genome shotgun (WGS) entry which is preliminary data.</text>
</comment>
<keyword evidence="6 9" id="KW-0210">Decarboxylase</keyword>
<comment type="similarity">
    <text evidence="3 9">Belongs to the alpha-acetolactate decarboxylase family.</text>
</comment>
<keyword evidence="11" id="KW-1185">Reference proteome</keyword>
<dbReference type="RefSeq" id="WP_109246048.1">
    <property type="nucleotide sequence ID" value="NZ_BFFO01000007.1"/>
</dbReference>
<dbReference type="UniPathway" id="UPA00626">
    <property type="reaction ID" value="UER00678"/>
</dbReference>
<evidence type="ECO:0000256" key="2">
    <source>
        <dbReference type="ARBA" id="ARBA00005170"/>
    </source>
</evidence>
<dbReference type="SUPFAM" id="SSF117856">
    <property type="entry name" value="AF0104/ALDC/Ptd012-like"/>
    <property type="match status" value="1"/>
</dbReference>
<dbReference type="Pfam" id="PF03306">
    <property type="entry name" value="AAL_decarboxy"/>
    <property type="match status" value="1"/>
</dbReference>
<keyword evidence="8 9" id="KW-0456">Lyase</keyword>
<comment type="pathway">
    <text evidence="2 9">Polyol metabolism; (R,R)-butane-2,3-diol biosynthesis; (R,R)-butane-2,3-diol from pyruvate: step 2/3.</text>
</comment>
<name>A0A2R5HGV1_9LACT</name>
<dbReference type="PANTHER" id="PTHR35524:SF1">
    <property type="entry name" value="ALPHA-ACETOLACTATE DECARBOXYLASE"/>
    <property type="match status" value="1"/>
</dbReference>
<accession>A0A2R5HGV1</accession>
<dbReference type="InterPro" id="IPR005128">
    <property type="entry name" value="Acetolactate_a_deCO2ase"/>
</dbReference>
<evidence type="ECO:0000256" key="8">
    <source>
        <dbReference type="ARBA" id="ARBA00023239"/>
    </source>
</evidence>
<dbReference type="PANTHER" id="PTHR35524">
    <property type="entry name" value="ALPHA-ACETOLACTATE DECARBOXYLASE"/>
    <property type="match status" value="1"/>
</dbReference>
<evidence type="ECO:0000256" key="4">
    <source>
        <dbReference type="ARBA" id="ARBA00013204"/>
    </source>
</evidence>
<dbReference type="PIRSF" id="PIRSF001332">
    <property type="entry name" value="Acetolac_decarb"/>
    <property type="match status" value="1"/>
</dbReference>
<evidence type="ECO:0000256" key="7">
    <source>
        <dbReference type="ARBA" id="ARBA00023061"/>
    </source>
</evidence>
<dbReference type="CDD" id="cd17299">
    <property type="entry name" value="acetolactate_decarboxylase"/>
    <property type="match status" value="1"/>
</dbReference>
<organism evidence="10 11">
    <name type="scientific">Lactococcus termiticola</name>
    <dbReference type="NCBI Taxonomy" id="2169526"/>
    <lineage>
        <taxon>Bacteria</taxon>
        <taxon>Bacillati</taxon>
        <taxon>Bacillota</taxon>
        <taxon>Bacilli</taxon>
        <taxon>Lactobacillales</taxon>
        <taxon>Streptococcaceae</taxon>
        <taxon>Lactococcus</taxon>
    </lineage>
</organism>
<evidence type="ECO:0000313" key="10">
    <source>
        <dbReference type="EMBL" id="GBG97086.1"/>
    </source>
</evidence>
<dbReference type="GO" id="GO:0045151">
    <property type="term" value="P:acetoin biosynthetic process"/>
    <property type="evidence" value="ECO:0007669"/>
    <property type="project" value="UniProtKB-UniRule"/>
</dbReference>
<reference evidence="10 11" key="1">
    <citation type="journal article" date="2018" name="Genome Announc.">
        <title>Draft Genome Sequence of Lactococcus sp. Strain NtB2 (JCM 32569), Isolated from the Gut of the Higher Termite Nasutitermes takasagoensis.</title>
        <authorList>
            <person name="Noda S."/>
            <person name="Aihara C."/>
            <person name="Yuki M."/>
            <person name="Ohkuma M."/>
        </authorList>
    </citation>
    <scope>NUCLEOTIDE SEQUENCE [LARGE SCALE GENOMIC DNA]</scope>
    <source>
        <strain evidence="10 11">NtB2</strain>
    </source>
</reference>
<evidence type="ECO:0000313" key="11">
    <source>
        <dbReference type="Proteomes" id="UP000245021"/>
    </source>
</evidence>
<evidence type="ECO:0000256" key="5">
    <source>
        <dbReference type="ARBA" id="ARBA00020164"/>
    </source>
</evidence>
<keyword evidence="7 9" id="KW-0005">Acetoin biosynthesis</keyword>
<proteinExistence type="inferred from homology"/>
<evidence type="ECO:0000256" key="1">
    <source>
        <dbReference type="ARBA" id="ARBA00001784"/>
    </source>
</evidence>
<dbReference type="AlphaFoldDB" id="A0A2R5HGV1"/>
<dbReference type="EC" id="4.1.1.5" evidence="4 9"/>
<gene>
    <name evidence="10" type="primary">alsD_1</name>
    <name evidence="10" type="ORF">NtB2_01223</name>
</gene>
<evidence type="ECO:0000256" key="3">
    <source>
        <dbReference type="ARBA" id="ARBA00007106"/>
    </source>
</evidence>
<protein>
    <recommendedName>
        <fullName evidence="5 9">Alpha-acetolactate decarboxylase</fullName>
        <ecNumber evidence="4 9">4.1.1.5</ecNumber>
    </recommendedName>
</protein>
<sequence>MSKIFQEGSYRTLNGGFYEGTISLEEALTHGTVGIGTLDGANGEVIILDGIAYHGDAQNQVRFVDGKEKLPYVAVLEHQADKSFELKDLANDQALAEILGQLPSQSTAFSIALTGNFEKIEISSKPANNTEAYPEIMAKQPHFTRENIKGSIVGIWSPNHLSGLYGDGFHLHFISEDKDFGAHLVAFDVVEAQAEVGQITDMTQHFPTDNENFQKFNF</sequence>